<dbReference type="OrthoDB" id="61870at2759"/>
<dbReference type="OMA" id="IMANSSF"/>
<dbReference type="AlphaFoldDB" id="A0A226EKA1"/>
<dbReference type="CDD" id="cd04301">
    <property type="entry name" value="NAT_SF"/>
    <property type="match status" value="1"/>
</dbReference>
<accession>A0A226EKA1</accession>
<name>A0A226EKA1_FOLCA</name>
<dbReference type="GO" id="GO:0047961">
    <property type="term" value="F:glycine N-acyltransferase activity"/>
    <property type="evidence" value="ECO:0007669"/>
    <property type="project" value="InterPro"/>
</dbReference>
<protein>
    <recommendedName>
        <fullName evidence="1">Glycine N-acyltransferase-like protein</fullName>
        <ecNumber evidence="1">2.3.1.-</ecNumber>
    </recommendedName>
</protein>
<dbReference type="EMBL" id="LNIX01000003">
    <property type="protein sequence ID" value="OXA57628.1"/>
    <property type="molecule type" value="Genomic_DNA"/>
</dbReference>
<dbReference type="InterPro" id="IPR013653">
    <property type="entry name" value="GCN5-like_dom"/>
</dbReference>
<keyword evidence="1" id="KW-0808">Transferase</keyword>
<organism evidence="3 4">
    <name type="scientific">Folsomia candida</name>
    <name type="common">Springtail</name>
    <dbReference type="NCBI Taxonomy" id="158441"/>
    <lineage>
        <taxon>Eukaryota</taxon>
        <taxon>Metazoa</taxon>
        <taxon>Ecdysozoa</taxon>
        <taxon>Arthropoda</taxon>
        <taxon>Hexapoda</taxon>
        <taxon>Collembola</taxon>
        <taxon>Entomobryomorpha</taxon>
        <taxon>Isotomoidea</taxon>
        <taxon>Isotomidae</taxon>
        <taxon>Proisotominae</taxon>
        <taxon>Folsomia</taxon>
    </lineage>
</organism>
<dbReference type="PANTHER" id="PTHR15298:SF1">
    <property type="entry name" value="GLYCINE N-ACYLTRANSFERASE-LIKE PROTEIN"/>
    <property type="match status" value="1"/>
</dbReference>
<evidence type="ECO:0000313" key="4">
    <source>
        <dbReference type="Proteomes" id="UP000198287"/>
    </source>
</evidence>
<comment type="similarity">
    <text evidence="1">Belongs to the glycine N-acyltransferase family.</text>
</comment>
<gene>
    <name evidence="3" type="ORF">Fcan01_07043</name>
</gene>
<sequence length="289" mass="32366">MGLGLGLTDQDFGFEKVTKVKDLLPVLKERLPNSCNVINMAKNYHKFQNEMTFYILRAPRDTPNDDLWIIVTYAREDYGIDINISAPRNLNFSAEFKTALVTSGVIEWDEPFIFAATDASICNLIQDAVQEATGKDPSAGENLMFYASPQYHPLVTQFSVRGSTIEVKPLDVNDGAKFLVENWPFARTGSHAYVRKLIERNCSSGVYVDNRLVCGAALNGSGMITMLHTLPEFRHKGYATLCMNYFVQTLFKDNLIPCCTVETTNIASISLQRKIGLQVSHDVSYIPRS</sequence>
<comment type="caution">
    <text evidence="3">The sequence shown here is derived from an EMBL/GenBank/DDBJ whole genome shotgun (WGS) entry which is preliminary data.</text>
</comment>
<dbReference type="PROSITE" id="PS51186">
    <property type="entry name" value="GNAT"/>
    <property type="match status" value="1"/>
</dbReference>
<keyword evidence="1" id="KW-0012">Acyltransferase</keyword>
<keyword evidence="4" id="KW-1185">Reference proteome</keyword>
<dbReference type="Pfam" id="PF08445">
    <property type="entry name" value="FR47"/>
    <property type="match status" value="1"/>
</dbReference>
<dbReference type="InterPro" id="IPR016181">
    <property type="entry name" value="Acyl_CoA_acyltransferase"/>
</dbReference>
<dbReference type="PANTHER" id="PTHR15298">
    <property type="entry name" value="L-COA N-ACYLTRANSFERASE-RELATED"/>
    <property type="match status" value="1"/>
</dbReference>
<dbReference type="Gene3D" id="3.40.630.30">
    <property type="match status" value="2"/>
</dbReference>
<dbReference type="InterPro" id="IPR010313">
    <property type="entry name" value="Glycine_N-acyltransferase"/>
</dbReference>
<feature type="domain" description="N-acetyltransferase" evidence="2">
    <location>
        <begin position="165"/>
        <end position="289"/>
    </location>
</feature>
<dbReference type="GO" id="GO:0005739">
    <property type="term" value="C:mitochondrion"/>
    <property type="evidence" value="ECO:0007669"/>
    <property type="project" value="InterPro"/>
</dbReference>
<proteinExistence type="inferred from homology"/>
<dbReference type="EC" id="2.3.1.-" evidence="1"/>
<evidence type="ECO:0000256" key="1">
    <source>
        <dbReference type="RuleBase" id="RU368002"/>
    </source>
</evidence>
<dbReference type="Proteomes" id="UP000198287">
    <property type="component" value="Unassembled WGS sequence"/>
</dbReference>
<reference evidence="3 4" key="1">
    <citation type="submission" date="2015-12" db="EMBL/GenBank/DDBJ databases">
        <title>The genome of Folsomia candida.</title>
        <authorList>
            <person name="Faddeeva A."/>
            <person name="Derks M.F."/>
            <person name="Anvar Y."/>
            <person name="Smit S."/>
            <person name="Van Straalen N."/>
            <person name="Roelofs D."/>
        </authorList>
    </citation>
    <scope>NUCLEOTIDE SEQUENCE [LARGE SCALE GENOMIC DNA]</scope>
    <source>
        <strain evidence="3 4">VU population</strain>
        <tissue evidence="3">Whole body</tissue>
    </source>
</reference>
<dbReference type="STRING" id="158441.A0A226EKA1"/>
<evidence type="ECO:0000313" key="3">
    <source>
        <dbReference type="EMBL" id="OXA57628.1"/>
    </source>
</evidence>
<dbReference type="SUPFAM" id="SSF55729">
    <property type="entry name" value="Acyl-CoA N-acyltransferases (Nat)"/>
    <property type="match status" value="1"/>
</dbReference>
<evidence type="ECO:0000259" key="2">
    <source>
        <dbReference type="PROSITE" id="PS51186"/>
    </source>
</evidence>
<dbReference type="InterPro" id="IPR000182">
    <property type="entry name" value="GNAT_dom"/>
</dbReference>